<protein>
    <recommendedName>
        <fullName evidence="8">U3 small nucleolar RNA-associated protein 25</fullName>
    </recommendedName>
</protein>
<feature type="compositionally biased region" description="Polar residues" evidence="4">
    <location>
        <begin position="117"/>
        <end position="132"/>
    </location>
</feature>
<evidence type="ECO:0000256" key="3">
    <source>
        <dbReference type="ARBA" id="ARBA00023242"/>
    </source>
</evidence>
<dbReference type="Pfam" id="PF06862">
    <property type="entry name" value="Utp25_C"/>
    <property type="match status" value="1"/>
</dbReference>
<dbReference type="InterPro" id="IPR053939">
    <property type="entry name" value="UTP25_C"/>
</dbReference>
<dbReference type="AlphaFoldDB" id="W4FDB8"/>
<evidence type="ECO:0008006" key="8">
    <source>
        <dbReference type="Google" id="ProtNLM"/>
    </source>
</evidence>
<dbReference type="GO" id="GO:0032040">
    <property type="term" value="C:small-subunit processome"/>
    <property type="evidence" value="ECO:0007669"/>
    <property type="project" value="TreeGrafter"/>
</dbReference>
<proteinExistence type="inferred from homology"/>
<organism evidence="7">
    <name type="scientific">Aphanomyces astaci</name>
    <name type="common">Crayfish plague agent</name>
    <dbReference type="NCBI Taxonomy" id="112090"/>
    <lineage>
        <taxon>Eukaryota</taxon>
        <taxon>Sar</taxon>
        <taxon>Stramenopiles</taxon>
        <taxon>Oomycota</taxon>
        <taxon>Saprolegniomycetes</taxon>
        <taxon>Saprolegniales</taxon>
        <taxon>Verrucalvaceae</taxon>
        <taxon>Aphanomyces</taxon>
    </lineage>
</organism>
<feature type="compositionally biased region" description="Polar residues" evidence="4">
    <location>
        <begin position="45"/>
        <end position="57"/>
    </location>
</feature>
<feature type="domain" description="UTP25 NTP hydrolase-like" evidence="6">
    <location>
        <begin position="287"/>
        <end position="558"/>
    </location>
</feature>
<feature type="compositionally biased region" description="Acidic residues" evidence="4">
    <location>
        <begin position="137"/>
        <end position="186"/>
    </location>
</feature>
<dbReference type="RefSeq" id="XP_009845804.1">
    <property type="nucleotide sequence ID" value="XM_009847502.1"/>
</dbReference>
<dbReference type="InterPro" id="IPR010678">
    <property type="entry name" value="UTP25"/>
</dbReference>
<sequence length="764" mass="86895">MAKGGKKKGGKRKRTQWDDETDDMPKKQRGSSEEAGGRKKRGESMFTQWKKQKQVLTQKRRVVESSIAQRKHGQYIRLKGVKDVDDTDEEQHDYEGKDEGSDVDTGSSDDDDAKPSAFNSFVSRFQRQTPSFQEHDQSEDEVEDVESDQGDIVEEGSDEDGQENEDVQPTTEDAESDVESEEDDEVPVEHSAGDDDDSDPYRQRYLNQQLTVADVDVLSQKPHPFQVVELWKDLEMSVRPVLTPVTSIGGARPLSHIRRRLMDTWTQKNVADITPLQQLLHGAYHQYQDVLFCNQSAETLAEIRQVTMMHVVNHILKSRDTIARHNERLSKKGASDEAEYRDQGFSRPTVLVLAPLRSSAHALVHQLLDLLPSTVTSVHNKDRFDEEFGDDQTDDTADKEDGTEWQQIFQAGNNDDAFQIGISFARKSVKLYTDYSRADLIIASPLALRQKVGDILVDIVPGDKSTLKLPVDFLSSIEVCVLDSASVFLMQNMDHVRAVMNAINVTPKEAPHADFSRIREWNLNHQAHYFRQTIVLAHAADAQLNNLLTKSCHNFRGVTRLAPVYDLHHVVPSVSHVIPSIKQIFQRLDTPSQPATCPLVNEPNARFEYFERQILAPLLDHPSKHTMIFVPSYLDFVRVRNVFATQKRLISCAAISEYSTDAQISRARSRFYHGQIHVLLITERFHFYKQYKIRGVRQVFWYAPPSLGPFYAEVLNAMDPEEDSKSVVVCSRFDALRMQQIVGTKKAQRMCGSTPDTKSVYMFC</sequence>
<dbReference type="EMBL" id="KI913279">
    <property type="protein sequence ID" value="ETV64708.1"/>
    <property type="molecule type" value="Genomic_DNA"/>
</dbReference>
<evidence type="ECO:0000259" key="6">
    <source>
        <dbReference type="Pfam" id="PF22916"/>
    </source>
</evidence>
<comment type="subcellular location">
    <subcellularLocation>
        <location evidence="1">Nucleus</location>
        <location evidence="1">Nucleolus</location>
    </subcellularLocation>
</comment>
<keyword evidence="3" id="KW-0539">Nucleus</keyword>
<dbReference type="InterPro" id="IPR053940">
    <property type="entry name" value="UTP25_NTPase-like"/>
</dbReference>
<evidence type="ECO:0000256" key="1">
    <source>
        <dbReference type="ARBA" id="ARBA00004604"/>
    </source>
</evidence>
<dbReference type="GO" id="GO:0000462">
    <property type="term" value="P:maturation of SSU-rRNA from tricistronic rRNA transcript (SSU-rRNA, 5.8S rRNA, LSU-rRNA)"/>
    <property type="evidence" value="ECO:0007669"/>
    <property type="project" value="TreeGrafter"/>
</dbReference>
<reference evidence="7" key="1">
    <citation type="submission" date="2013-12" db="EMBL/GenBank/DDBJ databases">
        <title>The Genome Sequence of Aphanomyces astaci APO3.</title>
        <authorList>
            <consortium name="The Broad Institute Genomics Platform"/>
            <person name="Russ C."/>
            <person name="Tyler B."/>
            <person name="van West P."/>
            <person name="Dieguez-Uribeondo J."/>
            <person name="Young S.K."/>
            <person name="Zeng Q."/>
            <person name="Gargeya S."/>
            <person name="Fitzgerald M."/>
            <person name="Abouelleil A."/>
            <person name="Alvarado L."/>
            <person name="Chapman S.B."/>
            <person name="Gainer-Dewar J."/>
            <person name="Goldberg J."/>
            <person name="Griggs A."/>
            <person name="Gujja S."/>
            <person name="Hansen M."/>
            <person name="Howarth C."/>
            <person name="Imamovic A."/>
            <person name="Ireland A."/>
            <person name="Larimer J."/>
            <person name="McCowan C."/>
            <person name="Murphy C."/>
            <person name="Pearson M."/>
            <person name="Poon T.W."/>
            <person name="Priest M."/>
            <person name="Roberts A."/>
            <person name="Saif S."/>
            <person name="Shea T."/>
            <person name="Sykes S."/>
            <person name="Wortman J."/>
            <person name="Nusbaum C."/>
            <person name="Birren B."/>
        </authorList>
    </citation>
    <scope>NUCLEOTIDE SEQUENCE [LARGE SCALE GENOMIC DNA]</scope>
    <source>
        <strain evidence="7">APO3</strain>
    </source>
</reference>
<gene>
    <name evidence="7" type="ORF">H257_18447</name>
</gene>
<evidence type="ECO:0000259" key="5">
    <source>
        <dbReference type="Pfam" id="PF06862"/>
    </source>
</evidence>
<evidence type="ECO:0000256" key="2">
    <source>
        <dbReference type="ARBA" id="ARBA00009223"/>
    </source>
</evidence>
<evidence type="ECO:0000313" key="7">
    <source>
        <dbReference type="EMBL" id="ETV64708.1"/>
    </source>
</evidence>
<feature type="compositionally biased region" description="Basic and acidic residues" evidence="4">
    <location>
        <begin position="23"/>
        <end position="37"/>
    </location>
</feature>
<feature type="domain" description="UTP25 C-terminal" evidence="5">
    <location>
        <begin position="574"/>
        <end position="755"/>
    </location>
</feature>
<dbReference type="VEuPathDB" id="FungiDB:H257_18447"/>
<dbReference type="GeneID" id="20820443"/>
<feature type="compositionally biased region" description="Basic residues" evidence="4">
    <location>
        <begin position="1"/>
        <end position="14"/>
    </location>
</feature>
<dbReference type="PANTHER" id="PTHR12933">
    <property type="entry name" value="ORF PROTEIN-RELATED"/>
    <property type="match status" value="1"/>
</dbReference>
<dbReference type="STRING" id="112090.W4FDB8"/>
<dbReference type="OrthoDB" id="10264378at2759"/>
<evidence type="ECO:0000256" key="4">
    <source>
        <dbReference type="SAM" id="MobiDB-lite"/>
    </source>
</evidence>
<dbReference type="Pfam" id="PF22916">
    <property type="entry name" value="UTP25_NTPase-like"/>
    <property type="match status" value="1"/>
</dbReference>
<accession>W4FDB8</accession>
<name>W4FDB8_APHAT</name>
<dbReference type="PANTHER" id="PTHR12933:SF0">
    <property type="entry name" value="U3 SMALL NUCLEOLAR RNA-ASSOCIATED PROTEIN 25 HOMOLOG"/>
    <property type="match status" value="1"/>
</dbReference>
<feature type="region of interest" description="Disordered" evidence="4">
    <location>
        <begin position="1"/>
        <end position="201"/>
    </location>
</feature>
<dbReference type="GO" id="GO:0034511">
    <property type="term" value="F:U3 snoRNA binding"/>
    <property type="evidence" value="ECO:0007669"/>
    <property type="project" value="InterPro"/>
</dbReference>
<comment type="similarity">
    <text evidence="2">Belongs to the UTP25 family.</text>
</comment>
<dbReference type="GO" id="GO:0019843">
    <property type="term" value="F:rRNA binding"/>
    <property type="evidence" value="ECO:0007669"/>
    <property type="project" value="TreeGrafter"/>
</dbReference>